<accession>A0A0L9U6K6</accession>
<dbReference type="EMBL" id="CM003373">
    <property type="protein sequence ID" value="KOM38401.1"/>
    <property type="molecule type" value="Genomic_DNA"/>
</dbReference>
<dbReference type="AlphaFoldDB" id="A0A0L9U6K6"/>
<evidence type="ECO:0000313" key="1">
    <source>
        <dbReference type="EMBL" id="KOM38401.1"/>
    </source>
</evidence>
<name>A0A0L9U6K6_PHAAN</name>
<gene>
    <name evidence="1" type="ORF">LR48_Vigan03g178300</name>
</gene>
<proteinExistence type="predicted"/>
<dbReference type="Proteomes" id="UP000053144">
    <property type="component" value="Chromosome 3"/>
</dbReference>
<organism evidence="1 2">
    <name type="scientific">Phaseolus angularis</name>
    <name type="common">Azuki bean</name>
    <name type="synonym">Vigna angularis</name>
    <dbReference type="NCBI Taxonomy" id="3914"/>
    <lineage>
        <taxon>Eukaryota</taxon>
        <taxon>Viridiplantae</taxon>
        <taxon>Streptophyta</taxon>
        <taxon>Embryophyta</taxon>
        <taxon>Tracheophyta</taxon>
        <taxon>Spermatophyta</taxon>
        <taxon>Magnoliopsida</taxon>
        <taxon>eudicotyledons</taxon>
        <taxon>Gunneridae</taxon>
        <taxon>Pentapetalae</taxon>
        <taxon>rosids</taxon>
        <taxon>fabids</taxon>
        <taxon>Fabales</taxon>
        <taxon>Fabaceae</taxon>
        <taxon>Papilionoideae</taxon>
        <taxon>50 kb inversion clade</taxon>
        <taxon>NPAAA clade</taxon>
        <taxon>indigoferoid/millettioid clade</taxon>
        <taxon>Phaseoleae</taxon>
        <taxon>Vigna</taxon>
    </lineage>
</organism>
<dbReference type="Gramene" id="KOM38401">
    <property type="protein sequence ID" value="KOM38401"/>
    <property type="gene ID" value="LR48_Vigan03g178300"/>
</dbReference>
<protein>
    <submittedName>
        <fullName evidence="1">Uncharacterized protein</fullName>
    </submittedName>
</protein>
<sequence>MPKPTAHCLGALFGALSATFPEEPRLLTLQVKVSANFSVVARPSALSGELSASEMGLGFVSVLIPLYLKDPDALGLVSLAEEVQQHTLPLFEGGFGCGSFHLQLLGFFYLILLHCTSSSTMTMGNFYLLLGDDITL</sequence>
<reference evidence="2" key="1">
    <citation type="journal article" date="2015" name="Proc. Natl. Acad. Sci. U.S.A.">
        <title>Genome sequencing of adzuki bean (Vigna angularis) provides insight into high starch and low fat accumulation and domestication.</title>
        <authorList>
            <person name="Yang K."/>
            <person name="Tian Z."/>
            <person name="Chen C."/>
            <person name="Luo L."/>
            <person name="Zhao B."/>
            <person name="Wang Z."/>
            <person name="Yu L."/>
            <person name="Li Y."/>
            <person name="Sun Y."/>
            <person name="Li W."/>
            <person name="Chen Y."/>
            <person name="Li Y."/>
            <person name="Zhang Y."/>
            <person name="Ai D."/>
            <person name="Zhao J."/>
            <person name="Shang C."/>
            <person name="Ma Y."/>
            <person name="Wu B."/>
            <person name="Wang M."/>
            <person name="Gao L."/>
            <person name="Sun D."/>
            <person name="Zhang P."/>
            <person name="Guo F."/>
            <person name="Wang W."/>
            <person name="Li Y."/>
            <person name="Wang J."/>
            <person name="Varshney R.K."/>
            <person name="Wang J."/>
            <person name="Ling H.Q."/>
            <person name="Wan P."/>
        </authorList>
    </citation>
    <scope>NUCLEOTIDE SEQUENCE</scope>
    <source>
        <strain evidence="2">cv. Jingnong 6</strain>
    </source>
</reference>
<evidence type="ECO:0000313" key="2">
    <source>
        <dbReference type="Proteomes" id="UP000053144"/>
    </source>
</evidence>